<dbReference type="Pfam" id="PF00866">
    <property type="entry name" value="Ring_hydroxyl_B"/>
    <property type="match status" value="1"/>
</dbReference>
<dbReference type="SUPFAM" id="SSF54427">
    <property type="entry name" value="NTF2-like"/>
    <property type="match status" value="1"/>
</dbReference>
<protein>
    <submittedName>
        <fullName evidence="5">Benzoate 1,2-dioxygenase</fullName>
    </submittedName>
</protein>
<dbReference type="EMBL" id="CP001560">
    <property type="protein sequence ID" value="AFJ46908.1"/>
    <property type="molecule type" value="Genomic_DNA"/>
</dbReference>
<dbReference type="InterPro" id="IPR017641">
    <property type="entry name" value="Benzo_1-2-diOase_ssu"/>
</dbReference>
<keyword evidence="3 5" id="KW-0223">Dioxygenase</keyword>
<dbReference type="Gene3D" id="3.10.450.50">
    <property type="match status" value="1"/>
</dbReference>
<accession>K6UVE8</accession>
<dbReference type="CDD" id="cd00667">
    <property type="entry name" value="ring_hydroxylating_dioxygenases_beta"/>
    <property type="match status" value="1"/>
</dbReference>
<dbReference type="NCBIfam" id="TIGR03232">
    <property type="entry name" value="benzo_1_2_benB"/>
    <property type="match status" value="1"/>
</dbReference>
<comment type="similarity">
    <text evidence="1">Belongs to the bacterial ring-hydroxylating dioxygenase beta subunit family.</text>
</comment>
<sequence length="162" mass="19291">MNPLLQDVTQFLYREARLLDDRDWDNWLNCYHPEAVYWMPAWTDHDQLTRDPQREISLIYYGCRDGLEDRVYRIKTERSAASTPEPRTTHMLSNIELLGQEGDTVTVRYNWCTWSHRYQKTDQFFGTTTLTLHTADSGLVIMKKVVQLNNDYINQVIDIYHI</sequence>
<dbReference type="PANTHER" id="PTHR41534:SF1">
    <property type="entry name" value="BLR3401 PROTEIN"/>
    <property type="match status" value="1"/>
</dbReference>
<evidence type="ECO:0000313" key="5">
    <source>
        <dbReference type="EMBL" id="AFJ46908.1"/>
    </source>
</evidence>
<dbReference type="InterPro" id="IPR000391">
    <property type="entry name" value="Rng_hydr_dOase-bsu"/>
</dbReference>
<dbReference type="InterPro" id="IPR032710">
    <property type="entry name" value="NTF2-like_dom_sf"/>
</dbReference>
<dbReference type="AlphaFoldDB" id="I2B8Q4"/>
<dbReference type="GO" id="GO:0051213">
    <property type="term" value="F:dioxygenase activity"/>
    <property type="evidence" value="ECO:0007669"/>
    <property type="project" value="UniProtKB-KW"/>
</dbReference>
<dbReference type="Proteomes" id="UP000001955">
    <property type="component" value="Chromosome"/>
</dbReference>
<dbReference type="KEGG" id="ebt:EBL_c18140"/>
<keyword evidence="2" id="KW-0058">Aromatic hydrocarbons catabolism</keyword>
<dbReference type="RefSeq" id="WP_002443865.1">
    <property type="nucleotide sequence ID" value="NC_017910.1"/>
</dbReference>
<gene>
    <name evidence="5" type="ordered locus">EBL_c18140</name>
</gene>
<keyword evidence="4" id="KW-0560">Oxidoreductase</keyword>
<evidence type="ECO:0000313" key="6">
    <source>
        <dbReference type="Proteomes" id="UP000001955"/>
    </source>
</evidence>
<proteinExistence type="inferred from homology"/>
<dbReference type="OrthoDB" id="7062869at2"/>
<dbReference type="HOGENOM" id="CLU_102527_0_1_6"/>
<dbReference type="eggNOG" id="COG5517">
    <property type="taxonomic scope" value="Bacteria"/>
</dbReference>
<dbReference type="PATRIC" id="fig|630626.3.peg.1759"/>
<dbReference type="PANTHER" id="PTHR41534">
    <property type="entry name" value="BLR3401 PROTEIN"/>
    <property type="match status" value="1"/>
</dbReference>
<keyword evidence="6" id="KW-1185">Reference proteome</keyword>
<evidence type="ECO:0000256" key="2">
    <source>
        <dbReference type="ARBA" id="ARBA00022797"/>
    </source>
</evidence>
<evidence type="ECO:0000256" key="1">
    <source>
        <dbReference type="ARBA" id="ARBA00009570"/>
    </source>
</evidence>
<name>I2B8Q4_SHIBC</name>
<reference evidence="5 6" key="1">
    <citation type="journal article" date="2012" name="J. Bacteriol.">
        <title>Complete genome sequence of the B12-producing Shimwellia blattae strain DSM 4481, isolated from a cockroach.</title>
        <authorList>
            <person name="Brzuszkiewicz E."/>
            <person name="Waschkowitz T."/>
            <person name="Wiezer A."/>
            <person name="Daniel R."/>
        </authorList>
    </citation>
    <scope>NUCLEOTIDE SEQUENCE [LARGE SCALE GENOMIC DNA]</scope>
    <source>
        <strain evidence="6">ATCC 29907 / DSM 4481 / JCM 1650 / NBRC 105725 / CDC 9005-74</strain>
    </source>
</reference>
<dbReference type="GO" id="GO:0019380">
    <property type="term" value="P:3-phenylpropionate catabolic process"/>
    <property type="evidence" value="ECO:0007669"/>
    <property type="project" value="TreeGrafter"/>
</dbReference>
<evidence type="ECO:0000256" key="4">
    <source>
        <dbReference type="ARBA" id="ARBA00023002"/>
    </source>
</evidence>
<accession>I2B8Q4</accession>
<dbReference type="STRING" id="630626.EBL_c18140"/>
<organism evidence="5 6">
    <name type="scientific">Shimwellia blattae (strain ATCC 29907 / DSM 4481 / JCM 1650 / NBRC 105725 / CDC 9005-74)</name>
    <name type="common">Escherichia blattae</name>
    <dbReference type="NCBI Taxonomy" id="630626"/>
    <lineage>
        <taxon>Bacteria</taxon>
        <taxon>Pseudomonadati</taxon>
        <taxon>Pseudomonadota</taxon>
        <taxon>Gammaproteobacteria</taxon>
        <taxon>Enterobacterales</taxon>
        <taxon>Enterobacteriaceae</taxon>
        <taxon>Shimwellia</taxon>
    </lineage>
</organism>
<evidence type="ECO:0000256" key="3">
    <source>
        <dbReference type="ARBA" id="ARBA00022964"/>
    </source>
</evidence>